<feature type="region of interest" description="Disordered" evidence="7">
    <location>
        <begin position="1417"/>
        <end position="1439"/>
    </location>
</feature>
<evidence type="ECO:0000259" key="11">
    <source>
        <dbReference type="Pfam" id="PF23598"/>
    </source>
</evidence>
<feature type="domain" description="Disease resistance protein winged helix" evidence="10">
    <location>
        <begin position="620"/>
        <end position="668"/>
    </location>
</feature>
<name>A0AAV5CB11_ELECO</name>
<dbReference type="InterPro" id="IPR027417">
    <property type="entry name" value="P-loop_NTPase"/>
</dbReference>
<comment type="caution">
    <text evidence="12">The sequence shown here is derived from an EMBL/GenBank/DDBJ whole genome shotgun (WGS) entry which is preliminary data.</text>
</comment>
<dbReference type="PANTHER" id="PTHR23155">
    <property type="entry name" value="DISEASE RESISTANCE PROTEIN RP"/>
    <property type="match status" value="1"/>
</dbReference>
<evidence type="ECO:0000259" key="8">
    <source>
        <dbReference type="Pfam" id="PF00931"/>
    </source>
</evidence>
<reference evidence="12" key="1">
    <citation type="journal article" date="2018" name="DNA Res.">
        <title>Multiple hybrid de novo genome assembly of finger millet, an orphan allotetraploid crop.</title>
        <authorList>
            <person name="Hatakeyama M."/>
            <person name="Aluri S."/>
            <person name="Balachadran M.T."/>
            <person name="Sivarajan S.R."/>
            <person name="Patrignani A."/>
            <person name="Gruter S."/>
            <person name="Poveda L."/>
            <person name="Shimizu-Inatsugi R."/>
            <person name="Baeten J."/>
            <person name="Francoijs K.J."/>
            <person name="Nataraja K.N."/>
            <person name="Reddy Y.A.N."/>
            <person name="Phadnis S."/>
            <person name="Ravikumar R.L."/>
            <person name="Schlapbach R."/>
            <person name="Sreeman S.M."/>
            <person name="Shimizu K.K."/>
        </authorList>
    </citation>
    <scope>NUCLEOTIDE SEQUENCE</scope>
</reference>
<dbReference type="Gene3D" id="3.40.50.300">
    <property type="entry name" value="P-loop containing nucleotide triphosphate hydrolases"/>
    <property type="match status" value="2"/>
</dbReference>
<keyword evidence="2" id="KW-0433">Leucine-rich repeat</keyword>
<proteinExistence type="inferred from homology"/>
<feature type="domain" description="Disease resistance N-terminal" evidence="9">
    <location>
        <begin position="20"/>
        <end position="93"/>
    </location>
</feature>
<dbReference type="Gene3D" id="3.80.10.10">
    <property type="entry name" value="Ribonuclease Inhibitor"/>
    <property type="match status" value="2"/>
</dbReference>
<dbReference type="InterPro" id="IPR002182">
    <property type="entry name" value="NB-ARC"/>
</dbReference>
<evidence type="ECO:0000256" key="2">
    <source>
        <dbReference type="ARBA" id="ARBA00022614"/>
    </source>
</evidence>
<dbReference type="GO" id="GO:0043531">
    <property type="term" value="F:ADP binding"/>
    <property type="evidence" value="ECO:0007669"/>
    <property type="project" value="InterPro"/>
</dbReference>
<feature type="domain" description="Disease resistance R13L4/SHOC-2-like LRR" evidence="11">
    <location>
        <begin position="933"/>
        <end position="1162"/>
    </location>
</feature>
<dbReference type="InterPro" id="IPR055414">
    <property type="entry name" value="LRR_R13L4/SHOC2-like"/>
</dbReference>
<keyword evidence="13" id="KW-1185">Reference proteome</keyword>
<protein>
    <submittedName>
        <fullName evidence="12">Uncharacterized protein</fullName>
    </submittedName>
</protein>
<dbReference type="PRINTS" id="PR00364">
    <property type="entry name" value="DISEASERSIST"/>
</dbReference>
<dbReference type="PANTHER" id="PTHR23155:SF1135">
    <property type="entry name" value="OS08G0246300 PROTEIN"/>
    <property type="match status" value="1"/>
</dbReference>
<dbReference type="Pfam" id="PF23559">
    <property type="entry name" value="WHD_DRP"/>
    <property type="match status" value="1"/>
</dbReference>
<evidence type="ECO:0000256" key="4">
    <source>
        <dbReference type="ARBA" id="ARBA00022741"/>
    </source>
</evidence>
<dbReference type="EMBL" id="BQKI01000005">
    <property type="protein sequence ID" value="GJM95340.1"/>
    <property type="molecule type" value="Genomic_DNA"/>
</dbReference>
<sequence length="1439" mass="162863">MADLVLGLAKTVVNGTVIMAKSAIEEEEKLKKSVQRDLMLISDEFEMMHSFLSVANDNVPDDMATTSVRQVREMALDVEDCIESIIHLEDKSTWWRSMLPSCIPAHMPAAALHSAIADIELLKTRLEAMVQRNARYRHIGDSTTKPVEKMPQQAMSNSASASTIDDEARDLIELINNEDDKLQVISVFGNVGTMSVIKEAYTNQEICQKFRCRAWVRFMHPFNPQEFMRSLVAQFCGHESTVNPSEEMMAAAEGVHVRDFMKLMSHRNYLVILEDVSTMDDWEAARVYLPDKKNGSCIIVNTQQMEMATLCVGHPYRVAELEKYSADHSVFAFYKEDEEISDKTKIARDWLENFHCVGRKGIVPILDFFMSPHSEGSVVSICGIPGVGKSSLIKQAYYRQFQNISARKFGWVTVSQPFNLREMSRSLLLDLQSKSLRQSSILRIKDPIQECREFLQEYCCLVVIDGVLSKYEWDLINDAFSLAKARTVTFVITNEDHVATYCASKSQVLVLGGLEQHHAFDLFKKEICWSEFSPEETYEIEHILHKCGGLPKVIVAVARQLRNKERSRLKFSLMTLSDSFMPKIETNEEYGCLQGLFSWVHSYFRTCEDFLKPCIFYLSIFPVNSVIRRRRLVRRWIAEGYCRSTKEGTSEDTAEEFLVRLLKLSMIGHQHLWLFGTKRLRFPSCKVNGFFREYIMSRSMEENLVFALEGRRGSLNLNRTGRHLTIASSWNRNKDVFERIDFVRLRSLTVFGEWKSFFICEKMRVLRVLDLEDVYGVEDGDVEVMVKWLPRLKFFSLRGCKGVKRLPDSMGGLKQLQTLDIRNTFITALPKSIINLEKLQYLRAGTPPQSEDDPGMVIEAPSARVGEPVTAGEENPSLPDDRTSTIGSPLLLQQRPVVTDSLPLSRPSISSRRLITLVSTWLPKLGIGNRQLNNGIKIPRGIIGNLQALHTLGVVNIGSIDKKTILKELMSLGQLRKLGVSGISRYNCKDFFSAISELHLLESLSVYLDNDNQTDYLNNSSPPPRSLQSLKIFRLASKLPAWIGQLPNLQKVSLKMSVLQKGEIARLGQPPFRKVLRLCLTELQDEELDFSEDGIIVFFSLVNIACNSRLKAVRFHGSCYITVLKISCCPGLSSKKFFGLENLTDLKEVWLKGTYDATVKQDIEIQLASFPMNSRPVLRFEEPQDGIFVTLDQSETDKDSRLEEDSIIMTQAMDQMEPRVLATQTCGTSVEITTSQTMEFSSCSDPGHVLCRRCASGGKANVDFSEDKAIKLVPETSMETSTTLESSANWVFSSSKTNRIVESSANWVFKDAGLHSEDVTAKTSRIVESSANWVFEDADPHSEDIIAETSIIAESSANWVFKEADPHSEDIIAETIMETSKRSIEDSVFMHEEGYVEDRIAETIMETDEIRAIIQSSQNWVSRSEPGEDLMSGSSNDES</sequence>
<evidence type="ECO:0000256" key="1">
    <source>
        <dbReference type="ARBA" id="ARBA00008894"/>
    </source>
</evidence>
<evidence type="ECO:0000256" key="3">
    <source>
        <dbReference type="ARBA" id="ARBA00022737"/>
    </source>
</evidence>
<organism evidence="12 13">
    <name type="scientific">Eleusine coracana subsp. coracana</name>
    <dbReference type="NCBI Taxonomy" id="191504"/>
    <lineage>
        <taxon>Eukaryota</taxon>
        <taxon>Viridiplantae</taxon>
        <taxon>Streptophyta</taxon>
        <taxon>Embryophyta</taxon>
        <taxon>Tracheophyta</taxon>
        <taxon>Spermatophyta</taxon>
        <taxon>Magnoliopsida</taxon>
        <taxon>Liliopsida</taxon>
        <taxon>Poales</taxon>
        <taxon>Poaceae</taxon>
        <taxon>PACMAD clade</taxon>
        <taxon>Chloridoideae</taxon>
        <taxon>Cynodonteae</taxon>
        <taxon>Eleusininae</taxon>
        <taxon>Eleusine</taxon>
    </lineage>
</organism>
<evidence type="ECO:0000313" key="13">
    <source>
        <dbReference type="Proteomes" id="UP001054889"/>
    </source>
</evidence>
<keyword evidence="3" id="KW-0677">Repeat</keyword>
<feature type="domain" description="Disease resistance R13L4/SHOC-2-like LRR" evidence="11">
    <location>
        <begin position="745"/>
        <end position="845"/>
    </location>
</feature>
<dbReference type="SUPFAM" id="SSF52047">
    <property type="entry name" value="RNI-like"/>
    <property type="match status" value="1"/>
</dbReference>
<dbReference type="InterPro" id="IPR058922">
    <property type="entry name" value="WHD_DRP"/>
</dbReference>
<comment type="similarity">
    <text evidence="1">Belongs to the disease resistance NB-LRR family.</text>
</comment>
<reference evidence="12" key="2">
    <citation type="submission" date="2021-12" db="EMBL/GenBank/DDBJ databases">
        <title>Resequencing data analysis of finger millet.</title>
        <authorList>
            <person name="Hatakeyama M."/>
            <person name="Aluri S."/>
            <person name="Balachadran M.T."/>
            <person name="Sivarajan S.R."/>
            <person name="Poveda L."/>
            <person name="Shimizu-Inatsugi R."/>
            <person name="Schlapbach R."/>
            <person name="Sreeman S.M."/>
            <person name="Shimizu K.K."/>
        </authorList>
    </citation>
    <scope>NUCLEOTIDE SEQUENCE</scope>
</reference>
<evidence type="ECO:0000259" key="10">
    <source>
        <dbReference type="Pfam" id="PF23559"/>
    </source>
</evidence>
<dbReference type="Pfam" id="PF00931">
    <property type="entry name" value="NB-ARC"/>
    <property type="match status" value="2"/>
</dbReference>
<dbReference type="Pfam" id="PF18052">
    <property type="entry name" value="Rx_N"/>
    <property type="match status" value="1"/>
</dbReference>
<feature type="domain" description="NB-ARC" evidence="8">
    <location>
        <begin position="374"/>
        <end position="527"/>
    </location>
</feature>
<dbReference type="InterPro" id="IPR044974">
    <property type="entry name" value="Disease_R_plants"/>
</dbReference>
<keyword evidence="5" id="KW-0611">Plant defense</keyword>
<keyword evidence="6" id="KW-0175">Coiled coil</keyword>
<dbReference type="Proteomes" id="UP001054889">
    <property type="component" value="Unassembled WGS sequence"/>
</dbReference>
<evidence type="ECO:0000256" key="6">
    <source>
        <dbReference type="ARBA" id="ARBA00023054"/>
    </source>
</evidence>
<dbReference type="Pfam" id="PF23598">
    <property type="entry name" value="LRR_14"/>
    <property type="match status" value="2"/>
</dbReference>
<feature type="domain" description="NB-ARC" evidence="8">
    <location>
        <begin position="178"/>
        <end position="329"/>
    </location>
</feature>
<evidence type="ECO:0000259" key="9">
    <source>
        <dbReference type="Pfam" id="PF18052"/>
    </source>
</evidence>
<dbReference type="InterPro" id="IPR032675">
    <property type="entry name" value="LRR_dom_sf"/>
</dbReference>
<evidence type="ECO:0000256" key="7">
    <source>
        <dbReference type="SAM" id="MobiDB-lite"/>
    </source>
</evidence>
<keyword evidence="4" id="KW-0547">Nucleotide-binding</keyword>
<dbReference type="SUPFAM" id="SSF52540">
    <property type="entry name" value="P-loop containing nucleoside triphosphate hydrolases"/>
    <property type="match status" value="2"/>
</dbReference>
<dbReference type="GO" id="GO:0098542">
    <property type="term" value="P:defense response to other organism"/>
    <property type="evidence" value="ECO:0007669"/>
    <property type="project" value="TreeGrafter"/>
</dbReference>
<evidence type="ECO:0000256" key="5">
    <source>
        <dbReference type="ARBA" id="ARBA00022821"/>
    </source>
</evidence>
<dbReference type="InterPro" id="IPR041118">
    <property type="entry name" value="Rx_N"/>
</dbReference>
<dbReference type="Gene3D" id="1.20.5.4130">
    <property type="match status" value="1"/>
</dbReference>
<accession>A0AAV5CB11</accession>
<gene>
    <name evidence="12" type="primary">ga12062</name>
    <name evidence="12" type="ORF">PR202_ga12062</name>
</gene>
<evidence type="ECO:0000313" key="12">
    <source>
        <dbReference type="EMBL" id="GJM95340.1"/>
    </source>
</evidence>